<dbReference type="GO" id="GO:0001786">
    <property type="term" value="F:phosphatidylserine binding"/>
    <property type="evidence" value="ECO:0007669"/>
    <property type="project" value="UniProtKB-ARBA"/>
</dbReference>
<dbReference type="OMA" id="GFKRPFN"/>
<organism evidence="9 10">
    <name type="scientific">Pyronema omphalodes (strain CBS 100304)</name>
    <name type="common">Pyronema confluens</name>
    <dbReference type="NCBI Taxonomy" id="1076935"/>
    <lineage>
        <taxon>Eukaryota</taxon>
        <taxon>Fungi</taxon>
        <taxon>Dikarya</taxon>
        <taxon>Ascomycota</taxon>
        <taxon>Pezizomycotina</taxon>
        <taxon>Pezizomycetes</taxon>
        <taxon>Pezizales</taxon>
        <taxon>Pyronemataceae</taxon>
        <taxon>Pyronema</taxon>
    </lineage>
</organism>
<dbReference type="GO" id="GO:0061817">
    <property type="term" value="P:endoplasmic reticulum-plasma membrane tethering"/>
    <property type="evidence" value="ECO:0007669"/>
    <property type="project" value="TreeGrafter"/>
</dbReference>
<dbReference type="PANTHER" id="PTHR10809">
    <property type="entry name" value="VESICLE-ASSOCIATED MEMBRANE PROTEIN-ASSOCIATED PROTEIN"/>
    <property type="match status" value="1"/>
</dbReference>
<comment type="similarity">
    <text evidence="2">Belongs to the VAMP-associated protein (VAP) (TC 9.B.17) family.</text>
</comment>
<dbReference type="AlphaFoldDB" id="U4L351"/>
<dbReference type="SUPFAM" id="SSF49354">
    <property type="entry name" value="PapD-like"/>
    <property type="match status" value="1"/>
</dbReference>
<dbReference type="InterPro" id="IPR013783">
    <property type="entry name" value="Ig-like_fold"/>
</dbReference>
<dbReference type="PROSITE" id="PS50202">
    <property type="entry name" value="MSP"/>
    <property type="match status" value="1"/>
</dbReference>
<keyword evidence="10" id="KW-1185">Reference proteome</keyword>
<dbReference type="GO" id="GO:1902647">
    <property type="term" value="P:negative regulation of 1-phosphatidyl-1D-myo-inositol 4,5-bisphosphate biosynthetic process"/>
    <property type="evidence" value="ECO:0007669"/>
    <property type="project" value="UniProtKB-ARBA"/>
</dbReference>
<feature type="compositionally biased region" description="Polar residues" evidence="6">
    <location>
        <begin position="153"/>
        <end position="183"/>
    </location>
</feature>
<dbReference type="GO" id="GO:0005886">
    <property type="term" value="C:plasma membrane"/>
    <property type="evidence" value="ECO:0007669"/>
    <property type="project" value="TreeGrafter"/>
</dbReference>
<dbReference type="Gene3D" id="2.60.40.10">
    <property type="entry name" value="Immunoglobulins"/>
    <property type="match status" value="1"/>
</dbReference>
<evidence type="ECO:0000256" key="7">
    <source>
        <dbReference type="SAM" id="Phobius"/>
    </source>
</evidence>
<reference evidence="9 10" key="1">
    <citation type="journal article" date="2013" name="PLoS Genet.">
        <title>The genome and development-dependent transcriptomes of Pyronema confluens: a window into fungal evolution.</title>
        <authorList>
            <person name="Traeger S."/>
            <person name="Altegoer F."/>
            <person name="Freitag M."/>
            <person name="Gabaldon T."/>
            <person name="Kempken F."/>
            <person name="Kumar A."/>
            <person name="Marcet-Houben M."/>
            <person name="Poggeler S."/>
            <person name="Stajich J.E."/>
            <person name="Nowrousian M."/>
        </authorList>
    </citation>
    <scope>NUCLEOTIDE SEQUENCE [LARGE SCALE GENOMIC DNA]</scope>
    <source>
        <strain evidence="10">CBS 100304</strain>
        <tissue evidence="9">Vegetative mycelium</tissue>
    </source>
</reference>
<dbReference type="InterPro" id="IPR008962">
    <property type="entry name" value="PapD-like_sf"/>
</dbReference>
<proteinExistence type="inferred from homology"/>
<dbReference type="GO" id="GO:0033149">
    <property type="term" value="F:FFAT motif binding"/>
    <property type="evidence" value="ECO:0007669"/>
    <property type="project" value="TreeGrafter"/>
</dbReference>
<dbReference type="InterPro" id="IPR016763">
    <property type="entry name" value="VAP"/>
</dbReference>
<evidence type="ECO:0000313" key="9">
    <source>
        <dbReference type="EMBL" id="CCX04470.1"/>
    </source>
</evidence>
<dbReference type="Pfam" id="PF00635">
    <property type="entry name" value="Motile_Sperm"/>
    <property type="match status" value="1"/>
</dbReference>
<dbReference type="GO" id="GO:0035091">
    <property type="term" value="F:phosphatidylinositol binding"/>
    <property type="evidence" value="ECO:0007669"/>
    <property type="project" value="UniProtKB-ARBA"/>
</dbReference>
<comment type="subcellular location">
    <subcellularLocation>
        <location evidence="1">Endoplasmic reticulum membrane</location>
        <topology evidence="1">Single-pass type IV membrane protein</topology>
    </subcellularLocation>
</comment>
<evidence type="ECO:0000256" key="3">
    <source>
        <dbReference type="ARBA" id="ARBA00022692"/>
    </source>
</evidence>
<dbReference type="InterPro" id="IPR000535">
    <property type="entry name" value="MSP_dom"/>
</dbReference>
<evidence type="ECO:0000256" key="5">
    <source>
        <dbReference type="ARBA" id="ARBA00023136"/>
    </source>
</evidence>
<evidence type="ECO:0000256" key="6">
    <source>
        <dbReference type="SAM" id="MobiDB-lite"/>
    </source>
</evidence>
<evidence type="ECO:0000313" key="10">
    <source>
        <dbReference type="Proteomes" id="UP000018144"/>
    </source>
</evidence>
<dbReference type="FunFam" id="2.60.40.10:FF:000813">
    <property type="entry name" value="Vesicle-associated protein 1-1"/>
    <property type="match status" value="1"/>
</dbReference>
<dbReference type="GO" id="GO:0007009">
    <property type="term" value="P:plasma membrane organization"/>
    <property type="evidence" value="ECO:0007669"/>
    <property type="project" value="UniProtKB-ARBA"/>
</dbReference>
<keyword evidence="5 7" id="KW-0472">Membrane</keyword>
<dbReference type="GO" id="GO:0160214">
    <property type="term" value="F:endoplasmic reticulum-plasma membrane adaptor activity"/>
    <property type="evidence" value="ECO:0007669"/>
    <property type="project" value="UniProtKB-ARBA"/>
</dbReference>
<feature type="region of interest" description="Disordered" evidence="6">
    <location>
        <begin position="131"/>
        <end position="186"/>
    </location>
</feature>
<dbReference type="PIRSF" id="PIRSF019693">
    <property type="entry name" value="VAMP-associated"/>
    <property type="match status" value="1"/>
</dbReference>
<dbReference type="GO" id="GO:0061709">
    <property type="term" value="P:reticulophagy"/>
    <property type="evidence" value="ECO:0007669"/>
    <property type="project" value="UniProtKB-ARBA"/>
</dbReference>
<dbReference type="PANTHER" id="PTHR10809:SF6">
    <property type="entry name" value="AT11025P-RELATED"/>
    <property type="match status" value="1"/>
</dbReference>
<dbReference type="EMBL" id="HF935205">
    <property type="protein sequence ID" value="CCX04470.1"/>
    <property type="molecule type" value="Genomic_DNA"/>
</dbReference>
<dbReference type="GO" id="GO:0051685">
    <property type="term" value="P:maintenance of ER location"/>
    <property type="evidence" value="ECO:0007669"/>
    <property type="project" value="UniProtKB-ARBA"/>
</dbReference>
<name>U4L351_PYROM</name>
<accession>U4L351</accession>
<dbReference type="GO" id="GO:0090158">
    <property type="term" value="P:endoplasmic reticulum membrane organization"/>
    <property type="evidence" value="ECO:0007669"/>
    <property type="project" value="TreeGrafter"/>
</dbReference>
<dbReference type="OrthoDB" id="264603at2759"/>
<evidence type="ECO:0000259" key="8">
    <source>
        <dbReference type="PROSITE" id="PS50202"/>
    </source>
</evidence>
<gene>
    <name evidence="9" type="ORF">PCON_02427</name>
</gene>
<keyword evidence="4 7" id="KW-1133">Transmembrane helix</keyword>
<protein>
    <submittedName>
        <fullName evidence="9">Similar to Vesicle-associated membrane protein-associated protein C16G5.05c acc. no. O60119</fullName>
    </submittedName>
</protein>
<dbReference type="eggNOG" id="KOG0439">
    <property type="taxonomic scope" value="Eukaryota"/>
</dbReference>
<feature type="transmembrane region" description="Helical" evidence="7">
    <location>
        <begin position="245"/>
        <end position="264"/>
    </location>
</feature>
<evidence type="ECO:0000256" key="2">
    <source>
        <dbReference type="ARBA" id="ARBA00008932"/>
    </source>
</evidence>
<dbReference type="GO" id="GO:0160219">
    <property type="term" value="C:cortical endoplasmic reticulum membrane"/>
    <property type="evidence" value="ECO:0007669"/>
    <property type="project" value="UniProtKB-ARBA"/>
</dbReference>
<dbReference type="GO" id="GO:0140506">
    <property type="term" value="F:endoplasmic reticulum-autophagosome adaptor activity"/>
    <property type="evidence" value="ECO:0007669"/>
    <property type="project" value="UniProtKB-ARBA"/>
</dbReference>
<feature type="domain" description="MSP" evidence="8">
    <location>
        <begin position="2"/>
        <end position="125"/>
    </location>
</feature>
<sequence>MSVELDPSELSFQRPFTREVVQTLRIKNTNYDPVAFKVKTTAPKMYCVRPNSGRIEAGKEVEVQVLLQAMKADPPADFKCKDKFLVQSVAITADREATNVQSIWQAVEQTEKSAIKERKIRVIYLEADEDSSSAPAGNYDASPPPYASPSTPVDAQSIQSTNTRPISRDAASNMSPSVHSTRSIAEDKDAELTAARATIARLEAELKQQSLRLRKTAGAASDAKDKITEGAAAGMNMTAHPPEGIPVQICAALCLLAFFIAWFFF</sequence>
<evidence type="ECO:0000256" key="4">
    <source>
        <dbReference type="ARBA" id="ARBA00022989"/>
    </source>
</evidence>
<keyword evidence="3 7" id="KW-0812">Transmembrane</keyword>
<dbReference type="Proteomes" id="UP000018144">
    <property type="component" value="Unassembled WGS sequence"/>
</dbReference>
<dbReference type="STRING" id="1076935.U4L351"/>
<evidence type="ECO:0000256" key="1">
    <source>
        <dbReference type="ARBA" id="ARBA00004163"/>
    </source>
</evidence>